<gene>
    <name evidence="7" type="ORF">FTV88_0595</name>
</gene>
<evidence type="ECO:0000256" key="3">
    <source>
        <dbReference type="ARBA" id="ARBA00022692"/>
    </source>
</evidence>
<organism evidence="7 8">
    <name type="scientific">Heliorestis convoluta</name>
    <dbReference type="NCBI Taxonomy" id="356322"/>
    <lineage>
        <taxon>Bacteria</taxon>
        <taxon>Bacillati</taxon>
        <taxon>Bacillota</taxon>
        <taxon>Clostridia</taxon>
        <taxon>Eubacteriales</taxon>
        <taxon>Heliobacteriaceae</taxon>
        <taxon>Heliorestis</taxon>
    </lineage>
</organism>
<evidence type="ECO:0000256" key="6">
    <source>
        <dbReference type="SAM" id="Phobius"/>
    </source>
</evidence>
<accession>A0A5Q2MWD8</accession>
<reference evidence="8" key="1">
    <citation type="submission" date="2019-11" db="EMBL/GenBank/DDBJ databases">
        <title>Genome sequence of Heliorestis convoluta strain HH, an alkaliphilic and minimalistic phototrophic bacterium from a soda lake in Egypt.</title>
        <authorList>
            <person name="Dewey E.D."/>
            <person name="Stokes L.M."/>
            <person name="Burchell B.M."/>
            <person name="Shaffer K.N."/>
            <person name="Huntington A.M."/>
            <person name="Baker J.M."/>
            <person name="Nadendla S."/>
            <person name="Giglio M.G."/>
            <person name="Touchman J.W."/>
            <person name="Blankenship R.E."/>
            <person name="Madigan M.T."/>
            <person name="Sattley W.M."/>
        </authorList>
    </citation>
    <scope>NUCLEOTIDE SEQUENCE [LARGE SCALE GENOMIC DNA]</scope>
    <source>
        <strain evidence="8">HH</strain>
    </source>
</reference>
<evidence type="ECO:0000313" key="7">
    <source>
        <dbReference type="EMBL" id="QGG46774.1"/>
    </source>
</evidence>
<keyword evidence="2" id="KW-1003">Cell membrane</keyword>
<proteinExistence type="predicted"/>
<sequence>MSLQTVDILAVSGSSYLHRVTATCKLLTLLFMIISVLITKNIYLLSVLAASLLLFLHFNLNFSLLKQLTIYIYPLFFSLIYGFFFLSFTGEALLVVVLRALTAVILLLTLIVTTPYVKIFSTLNRVAPSVLLDIFFLTYRAFFLLLSKVLEILALLRLRGAMEGLSLRRRLTNMGSFFGLAFVKAIDLNEKNYWMMTVRGYEGAMYSKGERSFQGRDLLIYITSVLYFALAVLL</sequence>
<feature type="transmembrane region" description="Helical" evidence="6">
    <location>
        <begin position="218"/>
        <end position="233"/>
    </location>
</feature>
<dbReference type="PANTHER" id="PTHR34857:SF2">
    <property type="entry name" value="SLL0384 PROTEIN"/>
    <property type="match status" value="1"/>
</dbReference>
<evidence type="ECO:0000256" key="5">
    <source>
        <dbReference type="ARBA" id="ARBA00023136"/>
    </source>
</evidence>
<dbReference type="RefSeq" id="WP_153724287.1">
    <property type="nucleotide sequence ID" value="NZ_CP045875.1"/>
</dbReference>
<evidence type="ECO:0000256" key="1">
    <source>
        <dbReference type="ARBA" id="ARBA00004141"/>
    </source>
</evidence>
<feature type="transmembrane region" description="Helical" evidence="6">
    <location>
        <begin position="93"/>
        <end position="117"/>
    </location>
</feature>
<dbReference type="OrthoDB" id="1952270at2"/>
<dbReference type="Pfam" id="PF02361">
    <property type="entry name" value="CbiQ"/>
    <property type="match status" value="1"/>
</dbReference>
<dbReference type="GO" id="GO:0005886">
    <property type="term" value="C:plasma membrane"/>
    <property type="evidence" value="ECO:0007669"/>
    <property type="project" value="UniProtKB-ARBA"/>
</dbReference>
<keyword evidence="8" id="KW-1185">Reference proteome</keyword>
<dbReference type="KEGG" id="hcv:FTV88_0595"/>
<dbReference type="Proteomes" id="UP000366051">
    <property type="component" value="Chromosome"/>
</dbReference>
<dbReference type="EMBL" id="CP045875">
    <property type="protein sequence ID" value="QGG46774.1"/>
    <property type="molecule type" value="Genomic_DNA"/>
</dbReference>
<feature type="transmembrane region" description="Helical" evidence="6">
    <location>
        <begin position="43"/>
        <end position="62"/>
    </location>
</feature>
<keyword evidence="3 6" id="KW-0812">Transmembrane</keyword>
<feature type="transmembrane region" description="Helical" evidence="6">
    <location>
        <begin position="137"/>
        <end position="158"/>
    </location>
</feature>
<dbReference type="CDD" id="cd16914">
    <property type="entry name" value="EcfT"/>
    <property type="match status" value="1"/>
</dbReference>
<feature type="transmembrane region" description="Helical" evidence="6">
    <location>
        <begin position="68"/>
        <end position="86"/>
    </location>
</feature>
<evidence type="ECO:0000256" key="4">
    <source>
        <dbReference type="ARBA" id="ARBA00022989"/>
    </source>
</evidence>
<evidence type="ECO:0000256" key="2">
    <source>
        <dbReference type="ARBA" id="ARBA00022475"/>
    </source>
</evidence>
<keyword evidence="4 6" id="KW-1133">Transmembrane helix</keyword>
<evidence type="ECO:0000313" key="8">
    <source>
        <dbReference type="Proteomes" id="UP000366051"/>
    </source>
</evidence>
<keyword evidence="5 6" id="KW-0472">Membrane</keyword>
<comment type="subcellular location">
    <subcellularLocation>
        <location evidence="1">Membrane</location>
        <topology evidence="1">Multi-pass membrane protein</topology>
    </subcellularLocation>
</comment>
<dbReference type="InterPro" id="IPR003339">
    <property type="entry name" value="ABC/ECF_trnsptr_transmembrane"/>
</dbReference>
<dbReference type="AlphaFoldDB" id="A0A5Q2MWD8"/>
<dbReference type="InterPro" id="IPR051611">
    <property type="entry name" value="ECF_transporter_component"/>
</dbReference>
<dbReference type="PANTHER" id="PTHR34857">
    <property type="entry name" value="SLL0384 PROTEIN"/>
    <property type="match status" value="1"/>
</dbReference>
<feature type="transmembrane region" description="Helical" evidence="6">
    <location>
        <begin position="20"/>
        <end position="38"/>
    </location>
</feature>
<protein>
    <submittedName>
        <fullName evidence="7">Cobalt transport family protein</fullName>
    </submittedName>
</protein>
<name>A0A5Q2MWD8_9FIRM</name>